<dbReference type="Proteomes" id="UP000219813">
    <property type="component" value="Chromosome 11"/>
</dbReference>
<dbReference type="SUPFAM" id="SSF102114">
    <property type="entry name" value="Radical SAM enzymes"/>
    <property type="match status" value="1"/>
</dbReference>
<dbReference type="EC" id="2.8.4.5" evidence="4"/>
<keyword evidence="7" id="KW-0808">Transferase</keyword>
<keyword evidence="16" id="KW-0812">Transmembrane</keyword>
<feature type="region of interest" description="Disordered" evidence="15">
    <location>
        <begin position="155"/>
        <end position="247"/>
    </location>
</feature>
<evidence type="ECO:0000256" key="9">
    <source>
        <dbReference type="ARBA" id="ARBA00022694"/>
    </source>
</evidence>
<evidence type="ECO:0000256" key="15">
    <source>
        <dbReference type="SAM" id="MobiDB-lite"/>
    </source>
</evidence>
<dbReference type="GO" id="GO:0051539">
    <property type="term" value="F:4 iron, 4 sulfur cluster binding"/>
    <property type="evidence" value="ECO:0007669"/>
    <property type="project" value="UniProtKB-KW"/>
</dbReference>
<dbReference type="InterPro" id="IPR058240">
    <property type="entry name" value="rSAM_sf"/>
</dbReference>
<proteinExistence type="inferred from homology"/>
<dbReference type="NCBIfam" id="TIGR00089">
    <property type="entry name" value="MiaB/RimO family radical SAM methylthiotransferase"/>
    <property type="match status" value="1"/>
</dbReference>
<dbReference type="SFLD" id="SFLDS00029">
    <property type="entry name" value="Radical_SAM"/>
    <property type="match status" value="1"/>
</dbReference>
<evidence type="ECO:0000256" key="8">
    <source>
        <dbReference type="ARBA" id="ARBA00022691"/>
    </source>
</evidence>
<dbReference type="PROSITE" id="PS51918">
    <property type="entry name" value="RADICAL_SAM"/>
    <property type="match status" value="1"/>
</dbReference>
<dbReference type="Pfam" id="PF04055">
    <property type="entry name" value="Radical_SAM"/>
    <property type="match status" value="1"/>
</dbReference>
<dbReference type="PROSITE" id="PS51449">
    <property type="entry name" value="MTTASE_N"/>
    <property type="match status" value="1"/>
</dbReference>
<evidence type="ECO:0000259" key="19">
    <source>
        <dbReference type="PROSITE" id="PS51918"/>
    </source>
</evidence>
<dbReference type="NCBIfam" id="TIGR01578">
    <property type="entry name" value="MiaB-like-B"/>
    <property type="match status" value="1"/>
</dbReference>
<dbReference type="InterPro" id="IPR013848">
    <property type="entry name" value="Methylthiotransferase_N"/>
</dbReference>
<evidence type="ECO:0000256" key="7">
    <source>
        <dbReference type="ARBA" id="ARBA00022679"/>
    </source>
</evidence>
<evidence type="ECO:0000259" key="18">
    <source>
        <dbReference type="PROSITE" id="PS51449"/>
    </source>
</evidence>
<dbReference type="Gene3D" id="3.40.50.12160">
    <property type="entry name" value="Methylthiotransferase, N-terminal domain"/>
    <property type="match status" value="1"/>
</dbReference>
<gene>
    <name evidence="20" type="primary">PmUG01_11041400</name>
    <name evidence="20" type="ORF">PMUG01_11041400</name>
</gene>
<evidence type="ECO:0000256" key="2">
    <source>
        <dbReference type="ARBA" id="ARBA00002399"/>
    </source>
</evidence>
<comment type="function">
    <text evidence="2">Catalyzes the methylthiolation of N6-threonylcarbamoyladenosine (t(6)A), leading to the formation of 2-methylthio-N6-threonylcarbamoyladenosine (ms(2)t(6)A) at position 37 in tRNAs that read codons beginning with adenine.</text>
</comment>
<feature type="compositionally biased region" description="Polar residues" evidence="15">
    <location>
        <begin position="330"/>
        <end position="339"/>
    </location>
</feature>
<dbReference type="PANTHER" id="PTHR11918">
    <property type="entry name" value="RADICAL SAM PROTEINS"/>
    <property type="match status" value="1"/>
</dbReference>
<evidence type="ECO:0000256" key="10">
    <source>
        <dbReference type="ARBA" id="ARBA00022723"/>
    </source>
</evidence>
<evidence type="ECO:0000256" key="6">
    <source>
        <dbReference type="ARBA" id="ARBA00022485"/>
    </source>
</evidence>
<dbReference type="Pfam" id="PF00919">
    <property type="entry name" value="UPF0004"/>
    <property type="match status" value="1"/>
</dbReference>
<evidence type="ECO:0000256" key="14">
    <source>
        <dbReference type="ARBA" id="ARBA00051661"/>
    </source>
</evidence>
<keyword evidence="10" id="KW-0479">Metal-binding</keyword>
<dbReference type="InterPro" id="IPR005839">
    <property type="entry name" value="Methylthiotransferase"/>
</dbReference>
<dbReference type="InterPro" id="IPR006638">
    <property type="entry name" value="Elp3/MiaA/NifB-like_rSAM"/>
</dbReference>
<evidence type="ECO:0000259" key="17">
    <source>
        <dbReference type="PROSITE" id="PS50926"/>
    </source>
</evidence>
<evidence type="ECO:0000256" key="1">
    <source>
        <dbReference type="ARBA" id="ARBA00001966"/>
    </source>
</evidence>
<evidence type="ECO:0000256" key="4">
    <source>
        <dbReference type="ARBA" id="ARBA00013273"/>
    </source>
</evidence>
<keyword evidence="16" id="KW-1133">Transmembrane helix</keyword>
<feature type="domain" description="Radical SAM core" evidence="19">
    <location>
        <begin position="579"/>
        <end position="816"/>
    </location>
</feature>
<dbReference type="InterPro" id="IPR038135">
    <property type="entry name" value="Methylthiotransferase_N_sf"/>
</dbReference>
<dbReference type="GO" id="GO:0035598">
    <property type="term" value="F:tRNA (N(6)-L-threonylcarbamoyladenosine(37)-C(2))-methylthiotransferase activity"/>
    <property type="evidence" value="ECO:0007669"/>
    <property type="project" value="UniProtKB-EC"/>
</dbReference>
<feature type="region of interest" description="Disordered" evidence="15">
    <location>
        <begin position="330"/>
        <end position="371"/>
    </location>
</feature>
<feature type="domain" description="MTTase N-terminal" evidence="18">
    <location>
        <begin position="260"/>
        <end position="366"/>
    </location>
</feature>
<evidence type="ECO:0000313" key="21">
    <source>
        <dbReference type="Proteomes" id="UP000219813"/>
    </source>
</evidence>
<dbReference type="SFLD" id="SFLDG01082">
    <property type="entry name" value="B12-binding_domain_containing"/>
    <property type="match status" value="1"/>
</dbReference>
<accession>A0A1D3SMV6</accession>
<dbReference type="InterPro" id="IPR006466">
    <property type="entry name" value="MiaB-like_arc_euk"/>
</dbReference>
<keyword evidence="16" id="KW-0472">Membrane</keyword>
<keyword evidence="11" id="KW-0408">Iron</keyword>
<dbReference type="GO" id="GO:0005783">
    <property type="term" value="C:endoplasmic reticulum"/>
    <property type="evidence" value="ECO:0007669"/>
    <property type="project" value="TreeGrafter"/>
</dbReference>
<dbReference type="OMA" id="PYILKHV"/>
<comment type="catalytic activity">
    <reaction evidence="14">
        <text>N(6)-L-threonylcarbamoyladenosine(37) in tRNA + (sulfur carrier)-SH + AH2 + 2 S-adenosyl-L-methionine = 2-methylsulfanyl-N(6)-L-threonylcarbamoyladenosine(37) in tRNA + (sulfur carrier)-H + 5'-deoxyadenosine + L-methionine + A + S-adenosyl-L-homocysteine + 2 H(+)</text>
        <dbReference type="Rhea" id="RHEA:37075"/>
        <dbReference type="Rhea" id="RHEA-COMP:10163"/>
        <dbReference type="Rhea" id="RHEA-COMP:11092"/>
        <dbReference type="Rhea" id="RHEA-COMP:14737"/>
        <dbReference type="Rhea" id="RHEA-COMP:14739"/>
        <dbReference type="ChEBI" id="CHEBI:13193"/>
        <dbReference type="ChEBI" id="CHEBI:15378"/>
        <dbReference type="ChEBI" id="CHEBI:17319"/>
        <dbReference type="ChEBI" id="CHEBI:17499"/>
        <dbReference type="ChEBI" id="CHEBI:29917"/>
        <dbReference type="ChEBI" id="CHEBI:57844"/>
        <dbReference type="ChEBI" id="CHEBI:57856"/>
        <dbReference type="ChEBI" id="CHEBI:59789"/>
        <dbReference type="ChEBI" id="CHEBI:64428"/>
        <dbReference type="ChEBI" id="CHEBI:74418"/>
        <dbReference type="ChEBI" id="CHEBI:74420"/>
        <dbReference type="EC" id="2.8.4.5"/>
    </reaction>
</comment>
<keyword evidence="8" id="KW-0949">S-adenosyl-L-methionine</keyword>
<evidence type="ECO:0000313" key="20">
    <source>
        <dbReference type="EMBL" id="SCO93163.1"/>
    </source>
</evidence>
<keyword evidence="12" id="KW-0411">Iron-sulfur</keyword>
<dbReference type="InterPro" id="IPR023404">
    <property type="entry name" value="rSAM_horseshoe"/>
</dbReference>
<evidence type="ECO:0000256" key="11">
    <source>
        <dbReference type="ARBA" id="ARBA00023004"/>
    </source>
</evidence>
<keyword evidence="6" id="KW-0004">4Fe-4S</keyword>
<evidence type="ECO:0000256" key="5">
    <source>
        <dbReference type="ARBA" id="ARBA00018810"/>
    </source>
</evidence>
<dbReference type="EMBL" id="LT594632">
    <property type="protein sequence ID" value="SCO93163.1"/>
    <property type="molecule type" value="Genomic_DNA"/>
</dbReference>
<dbReference type="RefSeq" id="XP_028862601.1">
    <property type="nucleotide sequence ID" value="XM_029006075.1"/>
</dbReference>
<dbReference type="PANTHER" id="PTHR11918:SF45">
    <property type="entry name" value="THREONYLCARBAMOYLADENOSINE TRNA METHYLTHIOTRANSFERASE"/>
    <property type="match status" value="1"/>
</dbReference>
<dbReference type="KEGG" id="pmal:PMUG01_11041400"/>
<dbReference type="Gene3D" id="3.80.30.20">
    <property type="entry name" value="tm_1862 like domain"/>
    <property type="match status" value="1"/>
</dbReference>
<dbReference type="InterPro" id="IPR002792">
    <property type="entry name" value="TRAM_dom"/>
</dbReference>
<dbReference type="SMART" id="SM00729">
    <property type="entry name" value="Elp3"/>
    <property type="match status" value="1"/>
</dbReference>
<dbReference type="InterPro" id="IPR007197">
    <property type="entry name" value="rSAM"/>
</dbReference>
<dbReference type="PROSITE" id="PS01278">
    <property type="entry name" value="MTTASE_RADICAL"/>
    <property type="match status" value="1"/>
</dbReference>
<dbReference type="PROSITE" id="PS50926">
    <property type="entry name" value="TRAM"/>
    <property type="match status" value="1"/>
</dbReference>
<evidence type="ECO:0000256" key="3">
    <source>
        <dbReference type="ARBA" id="ARBA00008616"/>
    </source>
</evidence>
<dbReference type="CDD" id="cd01335">
    <property type="entry name" value="Radical_SAM"/>
    <property type="match status" value="1"/>
</dbReference>
<dbReference type="GeneID" id="39869875"/>
<keyword evidence="9" id="KW-0819">tRNA processing</keyword>
<evidence type="ECO:0000256" key="16">
    <source>
        <dbReference type="SAM" id="Phobius"/>
    </source>
</evidence>
<dbReference type="FunFam" id="3.80.30.20:FF:000002">
    <property type="entry name" value="threonylcarbamoyladenosine tRNA methylthiotransferase isoform X2"/>
    <property type="match status" value="1"/>
</dbReference>
<feature type="transmembrane region" description="Helical" evidence="16">
    <location>
        <begin position="6"/>
        <end position="23"/>
    </location>
</feature>
<comment type="similarity">
    <text evidence="3">Belongs to the methylthiotransferase family. CDKAL1 subfamily.</text>
</comment>
<feature type="compositionally biased region" description="Low complexity" evidence="15">
    <location>
        <begin position="166"/>
        <end position="193"/>
    </location>
</feature>
<reference evidence="20 21" key="1">
    <citation type="submission" date="2016-06" db="EMBL/GenBank/DDBJ databases">
        <authorList>
            <consortium name="Pathogen Informatics"/>
        </authorList>
    </citation>
    <scope>NUCLEOTIDE SEQUENCE [LARGE SCALE GENOMIC DNA]</scope>
</reference>
<comment type="cofactor">
    <cofactor evidence="1">
        <name>[4Fe-4S] cluster</name>
        <dbReference type="ChEBI" id="CHEBI:49883"/>
    </cofactor>
</comment>
<dbReference type="OrthoDB" id="1730074at2759"/>
<dbReference type="AlphaFoldDB" id="A0A1D3SMV6"/>
<dbReference type="VEuPathDB" id="PlasmoDB:PmUG01_11041400"/>
<sequence length="881" mass="100776">MNNKIKIISCFCLAASGTYYLYVHKRGKLMYMLKCILFLNNGKKDGSTERTLLVNNEKNDGKSTCSENVILNESTSIVSTDNESNFIGEHNIINDGKIVLKDLSGNSLDKNILHDDGLDNNDISTNKRCFSEDDGSTLTDVEDISNINDRRSFNVVQIKKKKKSMRNNCGNNGSNSGSNSSSSRRSNRKSGTNFRRHEKGEDSRENRCIVGKYDEEKEEEEYRERKKKKKEDDKGEDDTSNPLNISTPFNESRVILPENYKIYFKSFGCAHNSSDSEFMMGLLSNYGFQFVKNIEDCNICIINSCTVKNPSEESMKTIINYVNKLNRLNSSDTNMGSVNKQKAHKKKQQGTQKGEQKGEQKEQKKKKKKIDELKYGSEGHLEYLSTSSSGLSDFPEFSNFLGVSNFDKISDDKKGESEKMRSTCGGEKNDGIYTEKINKEECLCTMKKEDTDKANDLICHDRGNKLFGKNEERKEDTNMCGISLLVEGEKENKLIDKRHTANKRNNNEIAQNCSPWRDIKIIVCGCVPQAEKDMEIFENISLVGVNNIDKIVDVVENVIKGYHVKYLKQSKKMTSLNLPKIRKNKYIEIININNGCLGNCTYCKTKFARGDLVSYNISDIVNRIKYVCSEENIKEIWLTSEDTGAYGIDLDLNIAILLKQILECVEHGDVMIRLGMTNPPYILKHVKDICNLLKHKNMYEFIHIPVQSASNNVLKNMNREYNIEDFIYVVENLRKHVPNITISTDIICGFPYETVDDHNETIHLIKKYKFPILNISQFYPRKGTVAYNMKKINTKIVKNRSREVTDVFLSYKNNYDFLQGTIQNVLFTELSSKSEHIIGHTKQYVKVLLSNKENQNIHLLGHFTSCKIVSTHKWHVVAQLV</sequence>
<evidence type="ECO:0000256" key="13">
    <source>
        <dbReference type="ARBA" id="ARBA00031213"/>
    </source>
</evidence>
<protein>
    <recommendedName>
        <fullName evidence="5">Threonylcarbamoyladenosine tRNA methylthiotransferase</fullName>
        <ecNumber evidence="4">2.8.4.5</ecNumber>
    </recommendedName>
    <alternativeName>
        <fullName evidence="13">tRNA-t(6)A37 methylthiotransferase</fullName>
    </alternativeName>
</protein>
<dbReference type="InterPro" id="IPR020612">
    <property type="entry name" value="Methylthiotransferase_CS"/>
</dbReference>
<feature type="compositionally biased region" description="Basic and acidic residues" evidence="15">
    <location>
        <begin position="198"/>
        <end position="224"/>
    </location>
</feature>
<name>A0A1D3SMV6_PLAMA</name>
<organism evidence="20 21">
    <name type="scientific">Plasmodium malariae</name>
    <dbReference type="NCBI Taxonomy" id="5858"/>
    <lineage>
        <taxon>Eukaryota</taxon>
        <taxon>Sar</taxon>
        <taxon>Alveolata</taxon>
        <taxon>Apicomplexa</taxon>
        <taxon>Aconoidasida</taxon>
        <taxon>Haemosporida</taxon>
        <taxon>Plasmodiidae</taxon>
        <taxon>Plasmodium</taxon>
        <taxon>Plasmodium (Plasmodium)</taxon>
    </lineage>
</organism>
<feature type="domain" description="TRAM" evidence="17">
    <location>
        <begin position="816"/>
        <end position="881"/>
    </location>
</feature>
<keyword evidence="21" id="KW-1185">Reference proteome</keyword>
<evidence type="ECO:0000256" key="12">
    <source>
        <dbReference type="ARBA" id="ARBA00023014"/>
    </source>
</evidence>
<dbReference type="GO" id="GO:0046872">
    <property type="term" value="F:metal ion binding"/>
    <property type="evidence" value="ECO:0007669"/>
    <property type="project" value="UniProtKB-KW"/>
</dbReference>